<evidence type="ECO:0000256" key="5">
    <source>
        <dbReference type="ARBA" id="ARBA00023040"/>
    </source>
</evidence>
<evidence type="ECO:0000259" key="13">
    <source>
        <dbReference type="PROSITE" id="PS50262"/>
    </source>
</evidence>
<dbReference type="Gene3D" id="1.20.1070.10">
    <property type="entry name" value="Rhodopsin 7-helix transmembrane proteins"/>
    <property type="match status" value="1"/>
</dbReference>
<dbReference type="PANTHER" id="PTHR10489:SF957">
    <property type="entry name" value="B2 BRADYKININ RECEPTOR"/>
    <property type="match status" value="1"/>
</dbReference>
<evidence type="ECO:0000256" key="3">
    <source>
        <dbReference type="ARBA" id="ARBA00022692"/>
    </source>
</evidence>
<keyword evidence="9" id="KW-0325">Glycoprotein</keyword>
<dbReference type="InterPro" id="IPR017452">
    <property type="entry name" value="GPCR_Rhodpsn_7TM"/>
</dbReference>
<keyword evidence="10 11" id="KW-0807">Transducer</keyword>
<feature type="transmembrane region" description="Helical" evidence="12">
    <location>
        <begin position="34"/>
        <end position="55"/>
    </location>
</feature>
<dbReference type="STRING" id="409849.ENSPMGP00000015956"/>
<dbReference type="GO" id="GO:0016493">
    <property type="term" value="F:C-C chemokine receptor activity"/>
    <property type="evidence" value="ECO:0007669"/>
    <property type="project" value="TreeGrafter"/>
</dbReference>
<comment type="similarity">
    <text evidence="11">Belongs to the G-protein coupled receptor 1 family.</text>
</comment>
<dbReference type="PROSITE" id="PS00237">
    <property type="entry name" value="G_PROTEIN_RECEP_F1_1"/>
    <property type="match status" value="1"/>
</dbReference>
<dbReference type="GO" id="GO:0004947">
    <property type="term" value="F:bradykinin receptor activity"/>
    <property type="evidence" value="ECO:0007669"/>
    <property type="project" value="InterPro"/>
</dbReference>
<dbReference type="InterPro" id="IPR050119">
    <property type="entry name" value="CCR1-9-like"/>
</dbReference>
<dbReference type="GO" id="GO:0060326">
    <property type="term" value="P:cell chemotaxis"/>
    <property type="evidence" value="ECO:0007669"/>
    <property type="project" value="TreeGrafter"/>
</dbReference>
<evidence type="ECO:0000256" key="4">
    <source>
        <dbReference type="ARBA" id="ARBA00022989"/>
    </source>
</evidence>
<dbReference type="SUPFAM" id="SSF81321">
    <property type="entry name" value="Family A G protein-coupled receptor-like"/>
    <property type="match status" value="1"/>
</dbReference>
<dbReference type="PRINTS" id="PR00425">
    <property type="entry name" value="BRADYKININR"/>
</dbReference>
<reference evidence="14" key="2">
    <citation type="submission" date="2025-09" db="UniProtKB">
        <authorList>
            <consortium name="Ensembl"/>
        </authorList>
    </citation>
    <scope>IDENTIFICATION</scope>
</reference>
<evidence type="ECO:0000256" key="9">
    <source>
        <dbReference type="ARBA" id="ARBA00023180"/>
    </source>
</evidence>
<comment type="subcellular location">
    <subcellularLocation>
        <location evidence="1">Cell membrane</location>
        <topology evidence="1">Multi-pass membrane protein</topology>
    </subcellularLocation>
</comment>
<dbReference type="GO" id="GO:0009897">
    <property type="term" value="C:external side of plasma membrane"/>
    <property type="evidence" value="ECO:0007669"/>
    <property type="project" value="TreeGrafter"/>
</dbReference>
<dbReference type="GO" id="GO:0006955">
    <property type="term" value="P:immune response"/>
    <property type="evidence" value="ECO:0007669"/>
    <property type="project" value="TreeGrafter"/>
</dbReference>
<keyword evidence="2" id="KW-1003">Cell membrane</keyword>
<keyword evidence="15" id="KW-1185">Reference proteome</keyword>
<dbReference type="PANTHER" id="PTHR10489">
    <property type="entry name" value="CELL ADHESION MOLECULE"/>
    <property type="match status" value="1"/>
</dbReference>
<dbReference type="InterPro" id="IPR000496">
    <property type="entry name" value="Brdyknn_rcpt"/>
</dbReference>
<keyword evidence="6 12" id="KW-0472">Membrane</keyword>
<feature type="domain" description="G-protein coupled receptors family 1 profile" evidence="13">
    <location>
        <begin position="45"/>
        <end position="301"/>
    </location>
</feature>
<name>A0A3B4AHK5_9GOBI</name>
<evidence type="ECO:0000313" key="15">
    <source>
        <dbReference type="Proteomes" id="UP000261520"/>
    </source>
</evidence>
<dbReference type="GO" id="GO:0019722">
    <property type="term" value="P:calcium-mediated signaling"/>
    <property type="evidence" value="ECO:0007669"/>
    <property type="project" value="TreeGrafter"/>
</dbReference>
<evidence type="ECO:0000256" key="6">
    <source>
        <dbReference type="ARBA" id="ARBA00023136"/>
    </source>
</evidence>
<feature type="transmembrane region" description="Helical" evidence="12">
    <location>
        <begin position="148"/>
        <end position="166"/>
    </location>
</feature>
<feature type="transmembrane region" description="Helical" evidence="12">
    <location>
        <begin position="109"/>
        <end position="127"/>
    </location>
</feature>
<evidence type="ECO:0000256" key="1">
    <source>
        <dbReference type="ARBA" id="ARBA00004651"/>
    </source>
</evidence>
<dbReference type="AlphaFoldDB" id="A0A3B4AHK5"/>
<feature type="transmembrane region" description="Helical" evidence="12">
    <location>
        <begin position="67"/>
        <end position="89"/>
    </location>
</feature>
<dbReference type="Ensembl" id="ENSPMGT00000017023.1">
    <property type="protein sequence ID" value="ENSPMGP00000015956.1"/>
    <property type="gene ID" value="ENSPMGG00000013088.1"/>
</dbReference>
<dbReference type="PRINTS" id="PR00237">
    <property type="entry name" value="GPCRRHODOPSN"/>
</dbReference>
<dbReference type="InterPro" id="IPR000276">
    <property type="entry name" value="GPCR_Rhodpsn"/>
</dbReference>
<keyword evidence="7" id="KW-1015">Disulfide bond</keyword>
<accession>A0A3B4AHK5</accession>
<evidence type="ECO:0000256" key="10">
    <source>
        <dbReference type="ARBA" id="ARBA00023224"/>
    </source>
</evidence>
<feature type="transmembrane region" description="Helical" evidence="12">
    <location>
        <begin position="237"/>
        <end position="257"/>
    </location>
</feature>
<evidence type="ECO:0000256" key="8">
    <source>
        <dbReference type="ARBA" id="ARBA00023170"/>
    </source>
</evidence>
<keyword evidence="8 11" id="KW-0675">Receptor</keyword>
<evidence type="ECO:0000256" key="11">
    <source>
        <dbReference type="RuleBase" id="RU000688"/>
    </source>
</evidence>
<evidence type="ECO:0000256" key="2">
    <source>
        <dbReference type="ARBA" id="ARBA00022475"/>
    </source>
</evidence>
<keyword evidence="5 11" id="KW-0297">G-protein coupled receptor</keyword>
<dbReference type="GO" id="GO:0019957">
    <property type="term" value="F:C-C chemokine binding"/>
    <property type="evidence" value="ECO:0007669"/>
    <property type="project" value="TreeGrafter"/>
</dbReference>
<evidence type="ECO:0000313" key="14">
    <source>
        <dbReference type="Ensembl" id="ENSPMGP00000015956.1"/>
    </source>
</evidence>
<keyword evidence="4 12" id="KW-1133">Transmembrane helix</keyword>
<sequence length="357" mass="40940">MPVLMNTSSVVMEMDTCEVYTAAWLWVSSLVPSFLGLLTAVGLLGNLLVLLVFCLQRKPCSVADIYLGNLALADLILMTFLPFWALTIARGYQWDFGEFLCKVVNVSISMNYICSIFFLTLICLDRYMALVKPMSVSLFRRRSWAKRFCLGIWILGFIFTLPIMIFRTVRYVEEPGVEACILAYPDPKWRVYHNIARNVFFFVLPVLLMAYCTKHIVASLNDGGMVGPPSLRAEKKATYLVLAVLVVFLVCWGPHQLMRFLDTLDYFELTPWCLWGHILDIGIQLSTYLAYSNSAINPMLLVIVGRDFRKRAQDVCGRRMKNRSKDFLYYTVSYSSVNRINDAHRISVDKQIKPVQY</sequence>
<dbReference type="PROSITE" id="PS50262">
    <property type="entry name" value="G_PROTEIN_RECEP_F1_2"/>
    <property type="match status" value="1"/>
</dbReference>
<proteinExistence type="inferred from homology"/>
<organism evidence="14 15">
    <name type="scientific">Periophthalmus magnuspinnatus</name>
    <dbReference type="NCBI Taxonomy" id="409849"/>
    <lineage>
        <taxon>Eukaryota</taxon>
        <taxon>Metazoa</taxon>
        <taxon>Chordata</taxon>
        <taxon>Craniata</taxon>
        <taxon>Vertebrata</taxon>
        <taxon>Euteleostomi</taxon>
        <taxon>Actinopterygii</taxon>
        <taxon>Neopterygii</taxon>
        <taxon>Teleostei</taxon>
        <taxon>Neoteleostei</taxon>
        <taxon>Acanthomorphata</taxon>
        <taxon>Gobiaria</taxon>
        <taxon>Gobiiformes</taxon>
        <taxon>Gobioidei</taxon>
        <taxon>Gobiidae</taxon>
        <taxon>Oxudercinae</taxon>
        <taxon>Periophthalmus</taxon>
    </lineage>
</organism>
<dbReference type="Proteomes" id="UP000261520">
    <property type="component" value="Unplaced"/>
</dbReference>
<keyword evidence="3 11" id="KW-0812">Transmembrane</keyword>
<feature type="transmembrane region" description="Helical" evidence="12">
    <location>
        <begin position="195"/>
        <end position="217"/>
    </location>
</feature>
<dbReference type="GO" id="GO:0007204">
    <property type="term" value="P:positive regulation of cytosolic calcium ion concentration"/>
    <property type="evidence" value="ECO:0007669"/>
    <property type="project" value="TreeGrafter"/>
</dbReference>
<dbReference type="Pfam" id="PF00001">
    <property type="entry name" value="7tm_1"/>
    <property type="match status" value="1"/>
</dbReference>
<reference evidence="14" key="1">
    <citation type="submission" date="2025-08" db="UniProtKB">
        <authorList>
            <consortium name="Ensembl"/>
        </authorList>
    </citation>
    <scope>IDENTIFICATION</scope>
</reference>
<evidence type="ECO:0000256" key="7">
    <source>
        <dbReference type="ARBA" id="ARBA00023157"/>
    </source>
</evidence>
<evidence type="ECO:0000256" key="12">
    <source>
        <dbReference type="SAM" id="Phobius"/>
    </source>
</evidence>
<protein>
    <recommendedName>
        <fullName evidence="13">G-protein coupled receptors family 1 profile domain-containing protein</fullName>
    </recommendedName>
</protein>